<protein>
    <submittedName>
        <fullName evidence="1">Uncharacterized protein</fullName>
    </submittedName>
</protein>
<dbReference type="AlphaFoldDB" id="A0A6J4M151"/>
<organism evidence="1">
    <name type="scientific">uncultured Microcoleus sp</name>
    <dbReference type="NCBI Taxonomy" id="259945"/>
    <lineage>
        <taxon>Bacteria</taxon>
        <taxon>Bacillati</taxon>
        <taxon>Cyanobacteriota</taxon>
        <taxon>Cyanophyceae</taxon>
        <taxon>Oscillatoriophycideae</taxon>
        <taxon>Oscillatoriales</taxon>
        <taxon>Microcoleaceae</taxon>
        <taxon>Microcoleus</taxon>
        <taxon>environmental samples</taxon>
    </lineage>
</organism>
<accession>A0A6J4M151</accession>
<name>A0A6J4M151_9CYAN</name>
<sequence>MYLQPKNPQGKNYELPGPTWPLFLNFVALDTKYWELKAYDRPNSMKSADRQDTTKYQE</sequence>
<evidence type="ECO:0000313" key="1">
    <source>
        <dbReference type="EMBL" id="CAA9347073.1"/>
    </source>
</evidence>
<reference evidence="1" key="1">
    <citation type="submission" date="2020-02" db="EMBL/GenBank/DDBJ databases">
        <authorList>
            <person name="Meier V. D."/>
        </authorList>
    </citation>
    <scope>NUCLEOTIDE SEQUENCE</scope>
    <source>
        <strain evidence="1">AVDCRST_MAG84</strain>
    </source>
</reference>
<gene>
    <name evidence="1" type="ORF">AVDCRST_MAG84-2675</name>
</gene>
<dbReference type="EMBL" id="CADCTZ010000483">
    <property type="protein sequence ID" value="CAA9347073.1"/>
    <property type="molecule type" value="Genomic_DNA"/>
</dbReference>
<proteinExistence type="predicted"/>